<sequence>MDLREVGYGDRDWINLAQDRDRWRAYVRAAMNLRNVKERILFEIFLRGSQGTPYRLRGKVRRPSGVLRSEMVVRKVFPPCASLCTGASYHRWVVVRETGCRNGRFLAAQRLFLRYYNIHRNDPIPSAHAIKIWIQNFEVTGSALKKKSPGEQEEYGEYRENENSRTTETEGVQREVNYRGNERVQEEYKQWWLLT</sequence>
<organism evidence="2 3">
    <name type="scientific">Periplaneta americana</name>
    <name type="common">American cockroach</name>
    <name type="synonym">Blatta americana</name>
    <dbReference type="NCBI Taxonomy" id="6978"/>
    <lineage>
        <taxon>Eukaryota</taxon>
        <taxon>Metazoa</taxon>
        <taxon>Ecdysozoa</taxon>
        <taxon>Arthropoda</taxon>
        <taxon>Hexapoda</taxon>
        <taxon>Insecta</taxon>
        <taxon>Pterygota</taxon>
        <taxon>Neoptera</taxon>
        <taxon>Polyneoptera</taxon>
        <taxon>Dictyoptera</taxon>
        <taxon>Blattodea</taxon>
        <taxon>Blattoidea</taxon>
        <taxon>Blattidae</taxon>
        <taxon>Blattinae</taxon>
        <taxon>Periplaneta</taxon>
    </lineage>
</organism>
<protein>
    <recommendedName>
        <fullName evidence="4">DUF4817 domain-containing protein</fullName>
    </recommendedName>
</protein>
<gene>
    <name evidence="2" type="ORF">ANN_18424</name>
</gene>
<dbReference type="Proteomes" id="UP001148838">
    <property type="component" value="Unassembled WGS sequence"/>
</dbReference>
<feature type="compositionally biased region" description="Basic and acidic residues" evidence="1">
    <location>
        <begin position="156"/>
        <end position="176"/>
    </location>
</feature>
<evidence type="ECO:0000313" key="2">
    <source>
        <dbReference type="EMBL" id="KAJ4435805.1"/>
    </source>
</evidence>
<comment type="caution">
    <text evidence="2">The sequence shown here is derived from an EMBL/GenBank/DDBJ whole genome shotgun (WGS) entry which is preliminary data.</text>
</comment>
<reference evidence="2 3" key="1">
    <citation type="journal article" date="2022" name="Allergy">
        <title>Genome assembly and annotation of Periplaneta americana reveal a comprehensive cockroach allergen profile.</title>
        <authorList>
            <person name="Wang L."/>
            <person name="Xiong Q."/>
            <person name="Saelim N."/>
            <person name="Wang L."/>
            <person name="Nong W."/>
            <person name="Wan A.T."/>
            <person name="Shi M."/>
            <person name="Liu X."/>
            <person name="Cao Q."/>
            <person name="Hui J.H.L."/>
            <person name="Sookrung N."/>
            <person name="Leung T.F."/>
            <person name="Tungtrongchitr A."/>
            <person name="Tsui S.K.W."/>
        </authorList>
    </citation>
    <scope>NUCLEOTIDE SEQUENCE [LARGE SCALE GENOMIC DNA]</scope>
    <source>
        <strain evidence="2">PWHHKU_190912</strain>
    </source>
</reference>
<name>A0ABQ8SNQ8_PERAM</name>
<keyword evidence="3" id="KW-1185">Reference proteome</keyword>
<proteinExistence type="predicted"/>
<evidence type="ECO:0000313" key="3">
    <source>
        <dbReference type="Proteomes" id="UP001148838"/>
    </source>
</evidence>
<accession>A0ABQ8SNQ8</accession>
<evidence type="ECO:0008006" key="4">
    <source>
        <dbReference type="Google" id="ProtNLM"/>
    </source>
</evidence>
<feature type="region of interest" description="Disordered" evidence="1">
    <location>
        <begin position="145"/>
        <end position="176"/>
    </location>
</feature>
<evidence type="ECO:0000256" key="1">
    <source>
        <dbReference type="SAM" id="MobiDB-lite"/>
    </source>
</evidence>
<dbReference type="EMBL" id="JAJSOF020000023">
    <property type="protein sequence ID" value="KAJ4435805.1"/>
    <property type="molecule type" value="Genomic_DNA"/>
</dbReference>